<name>A0A6J4VBA1_9BACT</name>
<comment type="similarity">
    <text evidence="6 10 11">Belongs to the ribulose-phosphate 3-epimerase family.</text>
</comment>
<dbReference type="AlphaFoldDB" id="A0A6J4VBA1"/>
<feature type="binding site" evidence="10 13">
    <location>
        <position position="37"/>
    </location>
    <ligand>
        <name>a divalent metal cation</name>
        <dbReference type="ChEBI" id="CHEBI:60240"/>
    </ligand>
</feature>
<dbReference type="GO" id="GO:0005737">
    <property type="term" value="C:cytoplasm"/>
    <property type="evidence" value="ECO:0007669"/>
    <property type="project" value="UniProtKB-ARBA"/>
</dbReference>
<feature type="region of interest" description="Disordered" evidence="15">
    <location>
        <begin position="226"/>
        <end position="248"/>
    </location>
</feature>
<gene>
    <name evidence="10" type="primary">rpe</name>
    <name evidence="16" type="ORF">AVDCRST_MAG88-2304</name>
</gene>
<comment type="cofactor">
    <cofactor evidence="5">
        <name>Fe(2+)</name>
        <dbReference type="ChEBI" id="CHEBI:29033"/>
    </cofactor>
</comment>
<feature type="binding site" evidence="10">
    <location>
        <begin position="179"/>
        <end position="181"/>
    </location>
    <ligand>
        <name>substrate</name>
    </ligand>
</feature>
<dbReference type="PIRSF" id="PIRSF001461">
    <property type="entry name" value="RPE"/>
    <property type="match status" value="1"/>
</dbReference>
<evidence type="ECO:0000256" key="12">
    <source>
        <dbReference type="PIRSR" id="PIRSR001461-1"/>
    </source>
</evidence>
<dbReference type="PROSITE" id="PS01086">
    <property type="entry name" value="RIBUL_P_3_EPIMER_2"/>
    <property type="match status" value="1"/>
</dbReference>
<evidence type="ECO:0000313" key="16">
    <source>
        <dbReference type="EMBL" id="CAA9570698.1"/>
    </source>
</evidence>
<dbReference type="GO" id="GO:0046872">
    <property type="term" value="F:metal ion binding"/>
    <property type="evidence" value="ECO:0007669"/>
    <property type="project" value="UniProtKB-UniRule"/>
</dbReference>
<comment type="cofactor">
    <cofactor evidence="2">
        <name>Mn(2+)</name>
        <dbReference type="ChEBI" id="CHEBI:29035"/>
    </cofactor>
</comment>
<dbReference type="InterPro" id="IPR000056">
    <property type="entry name" value="Ribul_P_3_epim-like"/>
</dbReference>
<organism evidence="16">
    <name type="scientific">uncultured Thermomicrobiales bacterium</name>
    <dbReference type="NCBI Taxonomy" id="1645740"/>
    <lineage>
        <taxon>Bacteria</taxon>
        <taxon>Pseudomonadati</taxon>
        <taxon>Thermomicrobiota</taxon>
        <taxon>Thermomicrobia</taxon>
        <taxon>Thermomicrobiales</taxon>
        <taxon>environmental samples</taxon>
    </lineage>
</organism>
<keyword evidence="13" id="KW-0170">Cobalt</keyword>
<dbReference type="EC" id="5.1.3.1" evidence="7 10"/>
<comment type="pathway">
    <text evidence="10">Carbohydrate degradation.</text>
</comment>
<comment type="cofactor">
    <cofactor evidence="10 13">
        <name>a divalent metal cation</name>
        <dbReference type="ChEBI" id="CHEBI:60240"/>
    </cofactor>
    <text evidence="10 13">Binds 1 divalent metal cation per subunit.</text>
</comment>
<dbReference type="GO" id="GO:0019323">
    <property type="term" value="P:pentose catabolic process"/>
    <property type="evidence" value="ECO:0007669"/>
    <property type="project" value="UniProtKB-UniRule"/>
</dbReference>
<comment type="cofactor">
    <cofactor evidence="4">
        <name>Zn(2+)</name>
        <dbReference type="ChEBI" id="CHEBI:29105"/>
    </cofactor>
</comment>
<evidence type="ECO:0000256" key="2">
    <source>
        <dbReference type="ARBA" id="ARBA00001936"/>
    </source>
</evidence>
<dbReference type="PANTHER" id="PTHR11749">
    <property type="entry name" value="RIBULOSE-5-PHOSPHATE-3-EPIMERASE"/>
    <property type="match status" value="1"/>
</dbReference>
<feature type="binding site" evidence="10 14">
    <location>
        <position position="12"/>
    </location>
    <ligand>
        <name>substrate</name>
    </ligand>
</feature>
<evidence type="ECO:0000256" key="7">
    <source>
        <dbReference type="ARBA" id="ARBA00013188"/>
    </source>
</evidence>
<comment type="cofactor">
    <cofactor evidence="3">
        <name>Co(2+)</name>
        <dbReference type="ChEBI" id="CHEBI:48828"/>
    </cofactor>
</comment>
<evidence type="ECO:0000256" key="15">
    <source>
        <dbReference type="SAM" id="MobiDB-lite"/>
    </source>
</evidence>
<keyword evidence="9 10" id="KW-0413">Isomerase</keyword>
<dbReference type="NCBIfam" id="NF004076">
    <property type="entry name" value="PRK05581.1-4"/>
    <property type="match status" value="1"/>
</dbReference>
<keyword evidence="10 11" id="KW-0119">Carbohydrate metabolism</keyword>
<protein>
    <recommendedName>
        <fullName evidence="7 10">Ribulose-phosphate 3-epimerase</fullName>
        <ecNumber evidence="7 10">5.1.3.1</ecNumber>
    </recommendedName>
</protein>
<evidence type="ECO:0000256" key="6">
    <source>
        <dbReference type="ARBA" id="ARBA00009541"/>
    </source>
</evidence>
<dbReference type="FunFam" id="3.20.20.70:FF:000004">
    <property type="entry name" value="Ribulose-phosphate 3-epimerase"/>
    <property type="match status" value="1"/>
</dbReference>
<evidence type="ECO:0000256" key="3">
    <source>
        <dbReference type="ARBA" id="ARBA00001941"/>
    </source>
</evidence>
<evidence type="ECO:0000256" key="10">
    <source>
        <dbReference type="HAMAP-Rule" id="MF_02227"/>
    </source>
</evidence>
<feature type="binding site" evidence="10 13">
    <location>
        <position position="70"/>
    </location>
    <ligand>
        <name>a divalent metal cation</name>
        <dbReference type="ChEBI" id="CHEBI:60240"/>
    </ligand>
</feature>
<dbReference type="GO" id="GO:0006098">
    <property type="term" value="P:pentose-phosphate shunt"/>
    <property type="evidence" value="ECO:0007669"/>
    <property type="project" value="UniProtKB-UniRule"/>
</dbReference>
<evidence type="ECO:0000256" key="14">
    <source>
        <dbReference type="PIRSR" id="PIRSR001461-3"/>
    </source>
</evidence>
<reference evidence="16" key="1">
    <citation type="submission" date="2020-02" db="EMBL/GenBank/DDBJ databases">
        <authorList>
            <person name="Meier V. D."/>
        </authorList>
    </citation>
    <scope>NUCLEOTIDE SEQUENCE</scope>
    <source>
        <strain evidence="16">AVDCRST_MAG88</strain>
    </source>
</reference>
<evidence type="ECO:0000256" key="1">
    <source>
        <dbReference type="ARBA" id="ARBA00001782"/>
    </source>
</evidence>
<evidence type="ECO:0000256" key="11">
    <source>
        <dbReference type="PIRNR" id="PIRNR001461"/>
    </source>
</evidence>
<feature type="binding site" evidence="10 14">
    <location>
        <position position="70"/>
    </location>
    <ligand>
        <name>substrate</name>
    </ligand>
</feature>
<evidence type="ECO:0000256" key="9">
    <source>
        <dbReference type="ARBA" id="ARBA00023235"/>
    </source>
</evidence>
<dbReference type="Pfam" id="PF00834">
    <property type="entry name" value="Ribul_P_3_epim"/>
    <property type="match status" value="1"/>
</dbReference>
<sequence>MTRPAAPRLAPSILAADFARLGEQIAAAEAAGADAIHVDVMDGHFVPNLGIGLPVLAAARRSTRLPLDVHLMIDKPERYLDAFVAAGADWITVHVEGAPHLHRTLGRIRELGARAGVTLNPATPAAALEEVLPLVDLVLVMTVNPGFGGQRFIDRQLGKIAALRAALDAGGYGATLSADGGIGPDNVARVVAAGADQIVAGSAVFNERENVAEAVAALRTRMAAGQNARAASRSNDGGGMRGAVGTDQ</sequence>
<accession>A0A6J4VBA1</accession>
<keyword evidence="13" id="KW-0862">Zinc</keyword>
<feature type="binding site" evidence="10 13">
    <location>
        <position position="39"/>
    </location>
    <ligand>
        <name>a divalent metal cation</name>
        <dbReference type="ChEBI" id="CHEBI:60240"/>
    </ligand>
</feature>
<evidence type="ECO:0000256" key="5">
    <source>
        <dbReference type="ARBA" id="ARBA00001954"/>
    </source>
</evidence>
<dbReference type="GO" id="GO:0004750">
    <property type="term" value="F:D-ribulose-phosphate 3-epimerase activity"/>
    <property type="evidence" value="ECO:0007669"/>
    <property type="project" value="UniProtKB-UniRule"/>
</dbReference>
<feature type="binding site" evidence="10 13">
    <location>
        <position position="179"/>
    </location>
    <ligand>
        <name>a divalent metal cation</name>
        <dbReference type="ChEBI" id="CHEBI:60240"/>
    </ligand>
</feature>
<comment type="function">
    <text evidence="10">Catalyzes the reversible epimerization of D-ribulose 5-phosphate to D-xylulose 5-phosphate.</text>
</comment>
<keyword evidence="13" id="KW-0464">Manganese</keyword>
<dbReference type="CDD" id="cd00429">
    <property type="entry name" value="RPE"/>
    <property type="match status" value="1"/>
</dbReference>
<feature type="active site" description="Proton acceptor" evidence="10 12">
    <location>
        <position position="39"/>
    </location>
</feature>
<feature type="binding site" evidence="10 14">
    <location>
        <begin position="146"/>
        <end position="149"/>
    </location>
    <ligand>
        <name>substrate</name>
    </ligand>
</feature>
<dbReference type="InterPro" id="IPR011060">
    <property type="entry name" value="RibuloseP-bd_barrel"/>
</dbReference>
<feature type="binding site" evidence="10 14">
    <location>
        <begin position="201"/>
        <end position="202"/>
    </location>
    <ligand>
        <name>substrate</name>
    </ligand>
</feature>
<dbReference type="HAMAP" id="MF_02227">
    <property type="entry name" value="RPE"/>
    <property type="match status" value="1"/>
</dbReference>
<evidence type="ECO:0000256" key="13">
    <source>
        <dbReference type="PIRSR" id="PIRSR001461-2"/>
    </source>
</evidence>
<dbReference type="InterPro" id="IPR013785">
    <property type="entry name" value="Aldolase_TIM"/>
</dbReference>
<evidence type="ECO:0000256" key="4">
    <source>
        <dbReference type="ARBA" id="ARBA00001947"/>
    </source>
</evidence>
<comment type="catalytic activity">
    <reaction evidence="1 10 11">
        <text>D-ribulose 5-phosphate = D-xylulose 5-phosphate</text>
        <dbReference type="Rhea" id="RHEA:13677"/>
        <dbReference type="ChEBI" id="CHEBI:57737"/>
        <dbReference type="ChEBI" id="CHEBI:58121"/>
        <dbReference type="EC" id="5.1.3.1"/>
    </reaction>
</comment>
<keyword evidence="8 10" id="KW-0479">Metal-binding</keyword>
<dbReference type="SUPFAM" id="SSF51366">
    <property type="entry name" value="Ribulose-phoshate binding barrel"/>
    <property type="match status" value="1"/>
</dbReference>
<dbReference type="EMBL" id="CADCWM010000587">
    <property type="protein sequence ID" value="CAA9570698.1"/>
    <property type="molecule type" value="Genomic_DNA"/>
</dbReference>
<feature type="binding site" evidence="14">
    <location>
        <position position="181"/>
    </location>
    <ligand>
        <name>substrate</name>
    </ligand>
</feature>
<evidence type="ECO:0000256" key="8">
    <source>
        <dbReference type="ARBA" id="ARBA00022723"/>
    </source>
</evidence>
<dbReference type="InterPro" id="IPR026019">
    <property type="entry name" value="Ribul_P_3_epim"/>
</dbReference>
<proteinExistence type="inferred from homology"/>
<feature type="active site" description="Proton donor" evidence="10 12">
    <location>
        <position position="179"/>
    </location>
</feature>
<dbReference type="NCBIfam" id="TIGR01163">
    <property type="entry name" value="rpe"/>
    <property type="match status" value="1"/>
</dbReference>
<dbReference type="Gene3D" id="3.20.20.70">
    <property type="entry name" value="Aldolase class I"/>
    <property type="match status" value="1"/>
</dbReference>